<keyword evidence="4 10" id="KW-1133">Transmembrane helix</keyword>
<evidence type="ECO:0000256" key="1">
    <source>
        <dbReference type="ARBA" id="ARBA00004651"/>
    </source>
</evidence>
<reference evidence="12" key="1">
    <citation type="submission" date="2022-11" db="UniProtKB">
        <authorList>
            <consortium name="EnsemblMetazoa"/>
        </authorList>
    </citation>
    <scope>IDENTIFICATION</scope>
</reference>
<dbReference type="Gene3D" id="1.20.1070.10">
    <property type="entry name" value="Rhodopsin 7-helix transmembrane proteins"/>
    <property type="match status" value="1"/>
</dbReference>
<accession>A0A913ZJC6</accession>
<feature type="domain" description="G-protein coupled receptors family 1 profile" evidence="11">
    <location>
        <begin position="87"/>
        <end position="341"/>
    </location>
</feature>
<dbReference type="PANTHER" id="PTHR24249:SF372">
    <property type="entry name" value="G-PROTEIN COUPLED RECEPTORS FAMILY 1 PROFILE DOMAIN-CONTAINING PROTEIN"/>
    <property type="match status" value="1"/>
</dbReference>
<dbReference type="GeneID" id="119724263"/>
<dbReference type="AlphaFoldDB" id="A0A913ZJC6"/>
<keyword evidence="8 9" id="KW-0807">Transducer</keyword>
<evidence type="ECO:0000256" key="7">
    <source>
        <dbReference type="ARBA" id="ARBA00023170"/>
    </source>
</evidence>
<evidence type="ECO:0000256" key="10">
    <source>
        <dbReference type="SAM" id="Phobius"/>
    </source>
</evidence>
<sequence length="372" mass="41778">MVCFKSKQNLETRYSNSDLIHVELCQLFASKMDNLNSTGSPMDVENSTVSADNVSLTPSTDNSGIPYHTTRLYIFILVPSSFLLLTLNSLCLLVLRHVDSIHDTTKVFLRSMTVADLGVGIFLAVPMSFGAAIGYWPFGIVLCGIQAFASVSSVLGTLLSLFLLTVDRYISVVYALRYHSLVTLKRARIAVCCAWGIIVVMVSVTCVISHWQPVYLSSLLMCAFYRDGSILDFYFSVVYSTITIFCLLTVLIAYARLFSITRRHARRIHADNPSAHGGHAPVRPNKKTLHTMLIIVISALALSLIPAISLILDVNNKHHLLRFFLLGLPILIHSWLNVFIYYLRNTEFHQASKTLLLSYYRSFKRIIRCKTN</sequence>
<evidence type="ECO:0000256" key="5">
    <source>
        <dbReference type="ARBA" id="ARBA00023040"/>
    </source>
</evidence>
<keyword evidence="13" id="KW-1185">Reference proteome</keyword>
<organism evidence="12 13">
    <name type="scientific">Patiria miniata</name>
    <name type="common">Bat star</name>
    <name type="synonym">Asterina miniata</name>
    <dbReference type="NCBI Taxonomy" id="46514"/>
    <lineage>
        <taxon>Eukaryota</taxon>
        <taxon>Metazoa</taxon>
        <taxon>Echinodermata</taxon>
        <taxon>Eleutherozoa</taxon>
        <taxon>Asterozoa</taxon>
        <taxon>Asteroidea</taxon>
        <taxon>Valvatacea</taxon>
        <taxon>Valvatida</taxon>
        <taxon>Asterinidae</taxon>
        <taxon>Patiria</taxon>
    </lineage>
</organism>
<dbReference type="CDD" id="cd00637">
    <property type="entry name" value="7tm_classA_rhodopsin-like"/>
    <property type="match status" value="1"/>
</dbReference>
<feature type="transmembrane region" description="Helical" evidence="10">
    <location>
        <begin position="107"/>
        <end position="129"/>
    </location>
</feature>
<evidence type="ECO:0000313" key="13">
    <source>
        <dbReference type="Proteomes" id="UP000887568"/>
    </source>
</evidence>
<dbReference type="InterPro" id="IPR000276">
    <property type="entry name" value="GPCR_Rhodpsn"/>
</dbReference>
<proteinExistence type="inferred from homology"/>
<dbReference type="InterPro" id="IPR017452">
    <property type="entry name" value="GPCR_Rhodpsn_7TM"/>
</dbReference>
<evidence type="ECO:0000313" key="12">
    <source>
        <dbReference type="EnsemblMetazoa" id="XP_038051165.1"/>
    </source>
</evidence>
<dbReference type="RefSeq" id="XP_038051165.1">
    <property type="nucleotide sequence ID" value="XM_038195237.1"/>
</dbReference>
<name>A0A913ZJC6_PATMI</name>
<dbReference type="InterPro" id="IPR050569">
    <property type="entry name" value="TAAR"/>
</dbReference>
<evidence type="ECO:0000256" key="6">
    <source>
        <dbReference type="ARBA" id="ARBA00023136"/>
    </source>
</evidence>
<evidence type="ECO:0000256" key="9">
    <source>
        <dbReference type="RuleBase" id="RU000688"/>
    </source>
</evidence>
<keyword evidence="3 9" id="KW-0812">Transmembrane</keyword>
<dbReference type="PANTHER" id="PTHR24249">
    <property type="entry name" value="HISTAMINE RECEPTOR-RELATED G-PROTEIN COUPLED RECEPTOR"/>
    <property type="match status" value="1"/>
</dbReference>
<keyword evidence="2" id="KW-1003">Cell membrane</keyword>
<evidence type="ECO:0000256" key="4">
    <source>
        <dbReference type="ARBA" id="ARBA00022989"/>
    </source>
</evidence>
<feature type="transmembrane region" description="Helical" evidence="10">
    <location>
        <begin position="135"/>
        <end position="166"/>
    </location>
</feature>
<dbReference type="Pfam" id="PF00001">
    <property type="entry name" value="7tm_1"/>
    <property type="match status" value="1"/>
</dbReference>
<dbReference type="SUPFAM" id="SSF81321">
    <property type="entry name" value="Family A G protein-coupled receptor-like"/>
    <property type="match status" value="1"/>
</dbReference>
<evidence type="ECO:0000256" key="8">
    <source>
        <dbReference type="ARBA" id="ARBA00023224"/>
    </source>
</evidence>
<dbReference type="GO" id="GO:0004930">
    <property type="term" value="F:G protein-coupled receptor activity"/>
    <property type="evidence" value="ECO:0007669"/>
    <property type="project" value="UniProtKB-KW"/>
</dbReference>
<dbReference type="PROSITE" id="PS00237">
    <property type="entry name" value="G_PROTEIN_RECEP_F1_1"/>
    <property type="match status" value="1"/>
</dbReference>
<keyword evidence="7 9" id="KW-0675">Receptor</keyword>
<dbReference type="OMA" id="RIIRCKT"/>
<protein>
    <recommendedName>
        <fullName evidence="11">G-protein coupled receptors family 1 profile domain-containing protein</fullName>
    </recommendedName>
</protein>
<feature type="transmembrane region" description="Helical" evidence="10">
    <location>
        <begin position="187"/>
        <end position="211"/>
    </location>
</feature>
<dbReference type="OrthoDB" id="9615015at2759"/>
<evidence type="ECO:0000256" key="2">
    <source>
        <dbReference type="ARBA" id="ARBA00022475"/>
    </source>
</evidence>
<dbReference type="Proteomes" id="UP000887568">
    <property type="component" value="Unplaced"/>
</dbReference>
<dbReference type="PRINTS" id="PR00237">
    <property type="entry name" value="GPCRRHODOPSN"/>
</dbReference>
<dbReference type="PROSITE" id="PS50262">
    <property type="entry name" value="G_PROTEIN_RECEP_F1_2"/>
    <property type="match status" value="1"/>
</dbReference>
<feature type="transmembrane region" description="Helical" evidence="10">
    <location>
        <begin position="292"/>
        <end position="311"/>
    </location>
</feature>
<comment type="similarity">
    <text evidence="9">Belongs to the G-protein coupled receptor 1 family.</text>
</comment>
<keyword evidence="6 10" id="KW-0472">Membrane</keyword>
<feature type="transmembrane region" description="Helical" evidence="10">
    <location>
        <begin position="233"/>
        <end position="257"/>
    </location>
</feature>
<evidence type="ECO:0000256" key="3">
    <source>
        <dbReference type="ARBA" id="ARBA00022692"/>
    </source>
</evidence>
<feature type="transmembrane region" description="Helical" evidence="10">
    <location>
        <begin position="323"/>
        <end position="343"/>
    </location>
</feature>
<comment type="subcellular location">
    <subcellularLocation>
        <location evidence="1">Cell membrane</location>
        <topology evidence="1">Multi-pass membrane protein</topology>
    </subcellularLocation>
</comment>
<dbReference type="EnsemblMetazoa" id="XM_038195237.1">
    <property type="protein sequence ID" value="XP_038051165.1"/>
    <property type="gene ID" value="LOC119724263"/>
</dbReference>
<dbReference type="GO" id="GO:0005886">
    <property type="term" value="C:plasma membrane"/>
    <property type="evidence" value="ECO:0007669"/>
    <property type="project" value="UniProtKB-SubCell"/>
</dbReference>
<keyword evidence="5 9" id="KW-0297">G-protein coupled receptor</keyword>
<dbReference type="SMART" id="SM01381">
    <property type="entry name" value="7TM_GPCR_Srsx"/>
    <property type="match status" value="1"/>
</dbReference>
<feature type="transmembrane region" description="Helical" evidence="10">
    <location>
        <begin position="72"/>
        <end position="95"/>
    </location>
</feature>
<evidence type="ECO:0000259" key="11">
    <source>
        <dbReference type="PROSITE" id="PS50262"/>
    </source>
</evidence>